<dbReference type="EMBL" id="CP001629">
    <property type="protein sequence ID" value="ACU89408.1"/>
    <property type="molecule type" value="Genomic_DNA"/>
</dbReference>
<proteinExistence type="predicted"/>
<keyword evidence="4" id="KW-1185">Reference proteome</keyword>
<dbReference type="GO" id="GO:0004386">
    <property type="term" value="F:helicase activity"/>
    <property type="evidence" value="ECO:0007669"/>
    <property type="project" value="UniProtKB-KW"/>
</dbReference>
<accession>C7LS25</accession>
<feature type="domain" description="Helicase ATP-binding" evidence="1">
    <location>
        <begin position="8"/>
        <end position="320"/>
    </location>
</feature>
<keyword evidence="3" id="KW-0347">Helicase</keyword>
<dbReference type="InterPro" id="IPR014001">
    <property type="entry name" value="Helicase_ATP-bd"/>
</dbReference>
<dbReference type="Proteomes" id="UP000002216">
    <property type="component" value="Chromosome"/>
</dbReference>
<reference evidence="3 4" key="1">
    <citation type="journal article" date="2009" name="Stand. Genomic Sci.">
        <title>Complete genome sequence of Desulfomicrobium baculatum type strain (X).</title>
        <authorList>
            <person name="Copeland A."/>
            <person name="Spring S."/>
            <person name="Goker M."/>
            <person name="Schneider S."/>
            <person name="Lapidus A."/>
            <person name="Del Rio T.G."/>
            <person name="Tice H."/>
            <person name="Cheng J.F."/>
            <person name="Chen F."/>
            <person name="Nolan M."/>
            <person name="Bruce D."/>
            <person name="Goodwin L."/>
            <person name="Pitluck S."/>
            <person name="Ivanova N."/>
            <person name="Mavrommatis K."/>
            <person name="Ovchinnikova G."/>
            <person name="Pati A."/>
            <person name="Chen A."/>
            <person name="Palaniappan K."/>
            <person name="Land M."/>
            <person name="Hauser L."/>
            <person name="Chang Y.J."/>
            <person name="Jeffries C.C."/>
            <person name="Meincke L."/>
            <person name="Sims D."/>
            <person name="Brettin T."/>
            <person name="Detter J.C."/>
            <person name="Han C."/>
            <person name="Chain P."/>
            <person name="Bristow J."/>
            <person name="Eisen J.A."/>
            <person name="Markowitz V."/>
            <person name="Hugenholtz P."/>
            <person name="Kyrpides N.C."/>
            <person name="Klenk H.P."/>
            <person name="Lucas S."/>
        </authorList>
    </citation>
    <scope>NUCLEOTIDE SEQUENCE [LARGE SCALE GENOMIC DNA]</scope>
    <source>
        <strain evidence="4">DSM 4028 / VKM B-1378 / X</strain>
    </source>
</reference>
<dbReference type="Gene3D" id="3.40.50.300">
    <property type="entry name" value="P-loop containing nucleotide triphosphate hydrolases"/>
    <property type="match status" value="2"/>
</dbReference>
<dbReference type="AlphaFoldDB" id="C7LS25"/>
<protein>
    <submittedName>
        <fullName evidence="3">Helicase domain protein</fullName>
    </submittedName>
</protein>
<evidence type="ECO:0000259" key="1">
    <source>
        <dbReference type="SMART" id="SM00487"/>
    </source>
</evidence>
<evidence type="ECO:0000313" key="4">
    <source>
        <dbReference type="Proteomes" id="UP000002216"/>
    </source>
</evidence>
<keyword evidence="3" id="KW-0378">Hydrolase</keyword>
<evidence type="ECO:0000313" key="3">
    <source>
        <dbReference type="EMBL" id="ACU89408.1"/>
    </source>
</evidence>
<dbReference type="eggNOG" id="COG0553">
    <property type="taxonomic scope" value="Bacteria"/>
</dbReference>
<dbReference type="SMART" id="SM00487">
    <property type="entry name" value="DEXDc"/>
    <property type="match status" value="1"/>
</dbReference>
<gene>
    <name evidence="3" type="ordered locus">Dbac_1309</name>
</gene>
<feature type="domain" description="Helicase C-terminal" evidence="2">
    <location>
        <begin position="843"/>
        <end position="937"/>
    </location>
</feature>
<keyword evidence="3" id="KW-0547">Nucleotide-binding</keyword>
<dbReference type="SUPFAM" id="SSF52540">
    <property type="entry name" value="P-loop containing nucleoside triphosphate hydrolases"/>
    <property type="match status" value="2"/>
</dbReference>
<sequence>MTLAPPPALTGLKDFQRRTVEYVFRRMYQEQEPARRFLVADEVGLGKTLVARGLIASIVDHLKAKGVERIDVIYICSNADIARQNVSRLNITGRSAFFCPERLTLLPTRVRDLQTNSLNFISFTPGTTFNHGHRTGTKRERHLIYQMLRSRLHVSPNGLARLLQGNAGDGWRTEVNSDLDFDNGIADTFYSAICASSTISREIIELCAIYHDGRRSIHDEQRQRCLQLVGNLRRLLAKSCLDALRPNLVILDEFQRFKDLLGDPEENPVAELAQELFNYPNPDLRVLLLSATPYKMFARDDEEEDHYRDFLQTMGFLLDSPASLARLEEDLRMFRRALQAAGNEDDFEGLATIKNSVEGCLRRVMCRTERICATTRRDAMVVEKRPTLPLAAGDLADLRLVDAVGREVGNPDTLEYWKSSPYLLNFMKDYKLKQKLRERLTTRGTETNSILEILRNHPQGLLDKKRFAAYAALEPANARLRLLFQEVVDSGLWRLLWLPPSLPYWRPEGAFAFVRQATKTLIFSGWNVVPDAIATMLSYEVERLMVREAGRKVAYDNLAKRFQINLRLKGDPAKPQFAFRNQASHMTLALLFPSTTLAALADPLELASTTGKCPLLAEVRAIVAQRIRERLEPLVPSGLEDAEPDSDWYWRAIIFLERDNSHLFRDWCATHWSSARTGNFEDEGPDESDRFGRFLQSWLRTWDGVENCTGRPPDDLCEILADIALAGPAVCALRALHRASPGLKLDDLTLRNSAVFVAKGLCKQFNSPEATALVKGKKKASNFWQQVLTYCAEGNLQALLDEQVHVLRESLGLLDSTDEQTAKGIAEELHTALSIRTSTLRPDEIRVRRDRAVIDHFPIRCHYAMRFGEREEDKSVARKEAVRSAFNSPFRPFVLASTSVGQEGLDFHVWCHSVVHWNLPANPVDLEQREGRVHRYKGHAVRKNVADAFGLNALAGTSTLGKDPWRILFEQAHATRNDGCNDLVPYWIFETEGGAKVERRILAIPYSRDEGRYRRLQRSLALYRMVFGQPRQEDLLEYLISQFGPDQASHIAERWSIRLEPPGPPQR</sequence>
<dbReference type="KEGG" id="dba:Dbac_1309"/>
<dbReference type="Pfam" id="PF00271">
    <property type="entry name" value="Helicase_C"/>
    <property type="match status" value="1"/>
</dbReference>
<evidence type="ECO:0000259" key="2">
    <source>
        <dbReference type="SMART" id="SM00490"/>
    </source>
</evidence>
<dbReference type="HOGENOM" id="CLU_287543_0_0_7"/>
<dbReference type="SMART" id="SM00490">
    <property type="entry name" value="HELICc"/>
    <property type="match status" value="1"/>
</dbReference>
<dbReference type="InterPro" id="IPR027417">
    <property type="entry name" value="P-loop_NTPase"/>
</dbReference>
<dbReference type="InterPro" id="IPR001650">
    <property type="entry name" value="Helicase_C-like"/>
</dbReference>
<organism evidence="3 4">
    <name type="scientific">Desulfomicrobium baculatum (strain DSM 4028 / VKM B-1378 / X)</name>
    <name type="common">Desulfovibrio baculatus</name>
    <dbReference type="NCBI Taxonomy" id="525897"/>
    <lineage>
        <taxon>Bacteria</taxon>
        <taxon>Pseudomonadati</taxon>
        <taxon>Thermodesulfobacteriota</taxon>
        <taxon>Desulfovibrionia</taxon>
        <taxon>Desulfovibrionales</taxon>
        <taxon>Desulfomicrobiaceae</taxon>
        <taxon>Desulfomicrobium</taxon>
    </lineage>
</organism>
<dbReference type="STRING" id="525897.Dbac_1309"/>
<name>C7LS25_DESBD</name>
<dbReference type="OrthoDB" id="18878at2"/>
<keyword evidence="3" id="KW-0067">ATP-binding</keyword>